<reference evidence="2" key="1">
    <citation type="submission" date="2022-11" db="UniProtKB">
        <authorList>
            <consortium name="WormBaseParasite"/>
        </authorList>
    </citation>
    <scope>IDENTIFICATION</scope>
</reference>
<proteinExistence type="predicted"/>
<dbReference type="WBParaSite" id="nRc.2.0.1.t42883-RA">
    <property type="protein sequence ID" value="nRc.2.0.1.t42883-RA"/>
    <property type="gene ID" value="nRc.2.0.1.g42883"/>
</dbReference>
<dbReference type="Proteomes" id="UP000887565">
    <property type="component" value="Unplaced"/>
</dbReference>
<name>A0A915KWN8_ROMCU</name>
<keyword evidence="1" id="KW-1185">Reference proteome</keyword>
<accession>A0A915KWN8</accession>
<sequence length="59" mass="6767">MEFIIFYVLEPAIIEFLINDIPLTTYILVCIGNKSPDDNHYAFTPSDAGDNQKKTRCKE</sequence>
<evidence type="ECO:0000313" key="1">
    <source>
        <dbReference type="Proteomes" id="UP000887565"/>
    </source>
</evidence>
<evidence type="ECO:0000313" key="2">
    <source>
        <dbReference type="WBParaSite" id="nRc.2.0.1.t42883-RA"/>
    </source>
</evidence>
<protein>
    <submittedName>
        <fullName evidence="2">Uncharacterized protein</fullName>
    </submittedName>
</protein>
<dbReference type="AlphaFoldDB" id="A0A915KWN8"/>
<organism evidence="1 2">
    <name type="scientific">Romanomermis culicivorax</name>
    <name type="common">Nematode worm</name>
    <dbReference type="NCBI Taxonomy" id="13658"/>
    <lineage>
        <taxon>Eukaryota</taxon>
        <taxon>Metazoa</taxon>
        <taxon>Ecdysozoa</taxon>
        <taxon>Nematoda</taxon>
        <taxon>Enoplea</taxon>
        <taxon>Dorylaimia</taxon>
        <taxon>Mermithida</taxon>
        <taxon>Mermithoidea</taxon>
        <taxon>Mermithidae</taxon>
        <taxon>Romanomermis</taxon>
    </lineage>
</organism>